<feature type="signal peptide" evidence="1">
    <location>
        <begin position="1"/>
        <end position="19"/>
    </location>
</feature>
<keyword evidence="1" id="KW-0732">Signal</keyword>
<feature type="domain" description="DUF6705" evidence="2">
    <location>
        <begin position="1"/>
        <end position="78"/>
    </location>
</feature>
<gene>
    <name evidence="3" type="ORF">ES675_01820</name>
</gene>
<dbReference type="Pfam" id="PF20448">
    <property type="entry name" value="DUF6705"/>
    <property type="match status" value="1"/>
</dbReference>
<evidence type="ECO:0000313" key="4">
    <source>
        <dbReference type="Proteomes" id="UP000324358"/>
    </source>
</evidence>
<reference evidence="3 4" key="1">
    <citation type="submission" date="2019-08" db="EMBL/GenBank/DDBJ databases">
        <title>Genomes of Antarctic Bizionia species.</title>
        <authorList>
            <person name="Bowman J.P."/>
        </authorList>
    </citation>
    <scope>NUCLEOTIDE SEQUENCE [LARGE SCALE GENOMIC DNA]</scope>
    <source>
        <strain evidence="3 4">APA-1</strain>
    </source>
</reference>
<dbReference type="PROSITE" id="PS51257">
    <property type="entry name" value="PROKAR_LIPOPROTEIN"/>
    <property type="match status" value="1"/>
</dbReference>
<evidence type="ECO:0000259" key="2">
    <source>
        <dbReference type="Pfam" id="PF20448"/>
    </source>
</evidence>
<name>A0A5D0R055_9FLAO</name>
<keyword evidence="4" id="KW-1185">Reference proteome</keyword>
<evidence type="ECO:0000256" key="1">
    <source>
        <dbReference type="SAM" id="SignalP"/>
    </source>
</evidence>
<dbReference type="Proteomes" id="UP000324358">
    <property type="component" value="Unassembled WGS sequence"/>
</dbReference>
<comment type="caution">
    <text evidence="3">The sequence shown here is derived from an EMBL/GenBank/DDBJ whole genome shotgun (WGS) entry which is preliminary data.</text>
</comment>
<proteinExistence type="predicted"/>
<feature type="chain" id="PRO_5023118701" description="DUF6705 domain-containing protein" evidence="1">
    <location>
        <begin position="20"/>
        <end position="187"/>
    </location>
</feature>
<organism evidence="3 4">
    <name type="scientific">Bizionia algoritergicola</name>
    <dbReference type="NCBI Taxonomy" id="291187"/>
    <lineage>
        <taxon>Bacteria</taxon>
        <taxon>Pseudomonadati</taxon>
        <taxon>Bacteroidota</taxon>
        <taxon>Flavobacteriia</taxon>
        <taxon>Flavobacteriales</taxon>
        <taxon>Flavobacteriaceae</taxon>
        <taxon>Bizionia</taxon>
    </lineage>
</organism>
<dbReference type="RefSeq" id="WP_066249477.1">
    <property type="nucleotide sequence ID" value="NZ_VSKL01000001.1"/>
</dbReference>
<accession>A0A5D0R055</accession>
<protein>
    <recommendedName>
        <fullName evidence="2">DUF6705 domain-containing protein</fullName>
    </recommendedName>
</protein>
<dbReference type="EMBL" id="VSKL01000001">
    <property type="protein sequence ID" value="TYB74900.1"/>
    <property type="molecule type" value="Genomic_DNA"/>
</dbReference>
<dbReference type="AlphaFoldDB" id="A0A5D0R055"/>
<evidence type="ECO:0000313" key="3">
    <source>
        <dbReference type="EMBL" id="TYB74900.1"/>
    </source>
</evidence>
<dbReference type="InterPro" id="IPR046551">
    <property type="entry name" value="DUF6705"/>
</dbReference>
<dbReference type="OrthoDB" id="1274930at2"/>
<sequence length="187" mass="20979">MKKITLVIALIGILLSCKAQVIPVQNSINYLINDTNIPDGTYLKDVDNLFDKFIGTWTGTINNKNYEFVITKITTEYIGISTDKLLLKYRITDLMDNVLVETINLSNDSEYVIKGIHFLENGETYQLIYGGYEVLCGQSGDVFIAVINNNSQLNFILYPDGEIEPSSCPNGQVDQILPTELITLDKQ</sequence>